<keyword evidence="2" id="KW-1185">Reference proteome</keyword>
<dbReference type="EMBL" id="WHUW01000048">
    <property type="protein sequence ID" value="KAF8431608.1"/>
    <property type="molecule type" value="Genomic_DNA"/>
</dbReference>
<dbReference type="Proteomes" id="UP001194468">
    <property type="component" value="Unassembled WGS sequence"/>
</dbReference>
<protein>
    <submittedName>
        <fullName evidence="1">Uncharacterized protein</fullName>
    </submittedName>
</protein>
<proteinExistence type="predicted"/>
<organism evidence="1 2">
    <name type="scientific">Boletus edulis BED1</name>
    <dbReference type="NCBI Taxonomy" id="1328754"/>
    <lineage>
        <taxon>Eukaryota</taxon>
        <taxon>Fungi</taxon>
        <taxon>Dikarya</taxon>
        <taxon>Basidiomycota</taxon>
        <taxon>Agaricomycotina</taxon>
        <taxon>Agaricomycetes</taxon>
        <taxon>Agaricomycetidae</taxon>
        <taxon>Boletales</taxon>
        <taxon>Boletineae</taxon>
        <taxon>Boletaceae</taxon>
        <taxon>Boletoideae</taxon>
        <taxon>Boletus</taxon>
    </lineage>
</organism>
<reference evidence="1" key="2">
    <citation type="journal article" date="2020" name="Nat. Commun.">
        <title>Large-scale genome sequencing of mycorrhizal fungi provides insights into the early evolution of symbiotic traits.</title>
        <authorList>
            <person name="Miyauchi S."/>
            <person name="Kiss E."/>
            <person name="Kuo A."/>
            <person name="Drula E."/>
            <person name="Kohler A."/>
            <person name="Sanchez-Garcia M."/>
            <person name="Morin E."/>
            <person name="Andreopoulos B."/>
            <person name="Barry K.W."/>
            <person name="Bonito G."/>
            <person name="Buee M."/>
            <person name="Carver A."/>
            <person name="Chen C."/>
            <person name="Cichocki N."/>
            <person name="Clum A."/>
            <person name="Culley D."/>
            <person name="Crous P.W."/>
            <person name="Fauchery L."/>
            <person name="Girlanda M."/>
            <person name="Hayes R.D."/>
            <person name="Keri Z."/>
            <person name="LaButti K."/>
            <person name="Lipzen A."/>
            <person name="Lombard V."/>
            <person name="Magnuson J."/>
            <person name="Maillard F."/>
            <person name="Murat C."/>
            <person name="Nolan M."/>
            <person name="Ohm R.A."/>
            <person name="Pangilinan J."/>
            <person name="Pereira M.F."/>
            <person name="Perotto S."/>
            <person name="Peter M."/>
            <person name="Pfister S."/>
            <person name="Riley R."/>
            <person name="Sitrit Y."/>
            <person name="Stielow J.B."/>
            <person name="Szollosi G."/>
            <person name="Zifcakova L."/>
            <person name="Stursova M."/>
            <person name="Spatafora J.W."/>
            <person name="Tedersoo L."/>
            <person name="Vaario L.M."/>
            <person name="Yamada A."/>
            <person name="Yan M."/>
            <person name="Wang P."/>
            <person name="Xu J."/>
            <person name="Bruns T."/>
            <person name="Baldrian P."/>
            <person name="Vilgalys R."/>
            <person name="Dunand C."/>
            <person name="Henrissat B."/>
            <person name="Grigoriev I.V."/>
            <person name="Hibbett D."/>
            <person name="Nagy L.G."/>
            <person name="Martin F.M."/>
        </authorList>
    </citation>
    <scope>NUCLEOTIDE SEQUENCE</scope>
    <source>
        <strain evidence="1">BED1</strain>
    </source>
</reference>
<reference evidence="1" key="1">
    <citation type="submission" date="2019-10" db="EMBL/GenBank/DDBJ databases">
        <authorList>
            <consortium name="DOE Joint Genome Institute"/>
            <person name="Kuo A."/>
            <person name="Miyauchi S."/>
            <person name="Kiss E."/>
            <person name="Drula E."/>
            <person name="Kohler A."/>
            <person name="Sanchez-Garcia M."/>
            <person name="Andreopoulos B."/>
            <person name="Barry K.W."/>
            <person name="Bonito G."/>
            <person name="Buee M."/>
            <person name="Carver A."/>
            <person name="Chen C."/>
            <person name="Cichocki N."/>
            <person name="Clum A."/>
            <person name="Culley D."/>
            <person name="Crous P.W."/>
            <person name="Fauchery L."/>
            <person name="Girlanda M."/>
            <person name="Hayes R."/>
            <person name="Keri Z."/>
            <person name="LaButti K."/>
            <person name="Lipzen A."/>
            <person name="Lombard V."/>
            <person name="Magnuson J."/>
            <person name="Maillard F."/>
            <person name="Morin E."/>
            <person name="Murat C."/>
            <person name="Nolan M."/>
            <person name="Ohm R."/>
            <person name="Pangilinan J."/>
            <person name="Pereira M."/>
            <person name="Perotto S."/>
            <person name="Peter M."/>
            <person name="Riley R."/>
            <person name="Sitrit Y."/>
            <person name="Stielow B."/>
            <person name="Szollosi G."/>
            <person name="Zifcakova L."/>
            <person name="Stursova M."/>
            <person name="Spatafora J.W."/>
            <person name="Tedersoo L."/>
            <person name="Vaario L.-M."/>
            <person name="Yamada A."/>
            <person name="Yan M."/>
            <person name="Wang P."/>
            <person name="Xu J."/>
            <person name="Bruns T."/>
            <person name="Baldrian P."/>
            <person name="Vilgalys R."/>
            <person name="Henrissat B."/>
            <person name="Grigoriev I.V."/>
            <person name="Hibbett D."/>
            <person name="Nagy L.G."/>
            <person name="Martin F.M."/>
        </authorList>
    </citation>
    <scope>NUCLEOTIDE SEQUENCE</scope>
    <source>
        <strain evidence="1">BED1</strain>
    </source>
</reference>
<gene>
    <name evidence="1" type="ORF">L210DRAFT_2908794</name>
</gene>
<sequence length="232" mass="25346">MRDFDACFLQCPSRLQLASFWAVFQPAIVSPTIKGLKLNHFNRFSRDSPGLETLLLNFEDLQPCMAFSNLRFMDVDIGWNVGLTDGDLLTLTTAWPSLEGFSINAEWGWGVASGGITPSGLLQVLRTCRSLNSVSLQMDTRGYNESPPPESPGLTPLRPLSICVVDSVLDAESIPAMAAFFAGIASPYGFNLYAGDVCMDLWEDVNQRVCEAIYPHSPSDTTSSLVEDIPAV</sequence>
<name>A0AAD4BJ79_BOLED</name>
<evidence type="ECO:0000313" key="2">
    <source>
        <dbReference type="Proteomes" id="UP001194468"/>
    </source>
</evidence>
<comment type="caution">
    <text evidence="1">The sequence shown here is derived from an EMBL/GenBank/DDBJ whole genome shotgun (WGS) entry which is preliminary data.</text>
</comment>
<accession>A0AAD4BJ79</accession>
<evidence type="ECO:0000313" key="1">
    <source>
        <dbReference type="EMBL" id="KAF8431608.1"/>
    </source>
</evidence>
<dbReference type="AlphaFoldDB" id="A0AAD4BJ79"/>